<dbReference type="AlphaFoldDB" id="A0A8B6FNR4"/>
<proteinExistence type="predicted"/>
<accession>A0A8B6FNR4</accession>
<gene>
    <name evidence="2" type="ORF">MGAL_10B073553</name>
</gene>
<keyword evidence="3" id="KW-1185">Reference proteome</keyword>
<evidence type="ECO:0000259" key="1">
    <source>
        <dbReference type="Pfam" id="PF16026"/>
    </source>
</evidence>
<evidence type="ECO:0000313" key="2">
    <source>
        <dbReference type="EMBL" id="VDI52071.1"/>
    </source>
</evidence>
<evidence type="ECO:0000313" key="3">
    <source>
        <dbReference type="Proteomes" id="UP000596742"/>
    </source>
</evidence>
<protein>
    <recommendedName>
        <fullName evidence="1">Mitochondria-eating protein C-terminal domain-containing protein</fullName>
    </recommendedName>
</protein>
<dbReference type="EMBL" id="UYJE01007130">
    <property type="protein sequence ID" value="VDI52071.1"/>
    <property type="molecule type" value="Genomic_DNA"/>
</dbReference>
<feature type="domain" description="Mitochondria-eating protein C-terminal" evidence="1">
    <location>
        <begin position="233"/>
        <end position="435"/>
    </location>
</feature>
<dbReference type="OrthoDB" id="6100144at2759"/>
<reference evidence="2" key="1">
    <citation type="submission" date="2018-11" db="EMBL/GenBank/DDBJ databases">
        <authorList>
            <person name="Alioto T."/>
            <person name="Alioto T."/>
        </authorList>
    </citation>
    <scope>NUCLEOTIDE SEQUENCE</scope>
</reference>
<dbReference type="InterPro" id="IPR031981">
    <property type="entry name" value="MIEAP_C"/>
</dbReference>
<name>A0A8B6FNR4_MYTGA</name>
<dbReference type="Proteomes" id="UP000596742">
    <property type="component" value="Unassembled WGS sequence"/>
</dbReference>
<dbReference type="Pfam" id="PF16026">
    <property type="entry name" value="MIEAP"/>
    <property type="match status" value="1"/>
</dbReference>
<comment type="caution">
    <text evidence="2">The sequence shown here is derived from an EMBL/GenBank/DDBJ whole genome shotgun (WGS) entry which is preliminary data.</text>
</comment>
<sequence length="440" mass="51216">MYSMALVPVRAKYINLSSDYSPRLNIETVVQDMQVFYPKHVLDAAKYEYIDLLKTENLLHTKYPEQFRSLVKNDDKVYVSEAQFPTLSVSKLYQVLKTAERHRRSAWRNAMLEFISLQRIQKLFVQLEGDNKHLKKNRQNPERVKIGLIGRLSPTTPPKSPNMIVTARSQKSPLYIRKDGFVSADEYDEMRLELTKRDNAIQELTSRVSALANQHIYDGFPTFKYANETVNSTNIAEKFALVFENEWKAAYEDLADRGYHDEEIVYKLMRVIRYAYPFCQQIAEDQIIELIHTMEHPNVRQKNIYSLDKGSLIHGYKSPLQLPSGVATRLAKEYRRASSTLSVPSVIQYFKESTASRLELNYKTLVSMNSYIDKCVELIWYMCVQDPSMILRWPDPDDAMDPTIFKYYKKKGTVVKHAVWPALYLHDAGLMLKRGCARPY</sequence>
<organism evidence="2 3">
    <name type="scientific">Mytilus galloprovincialis</name>
    <name type="common">Mediterranean mussel</name>
    <dbReference type="NCBI Taxonomy" id="29158"/>
    <lineage>
        <taxon>Eukaryota</taxon>
        <taxon>Metazoa</taxon>
        <taxon>Spiralia</taxon>
        <taxon>Lophotrochozoa</taxon>
        <taxon>Mollusca</taxon>
        <taxon>Bivalvia</taxon>
        <taxon>Autobranchia</taxon>
        <taxon>Pteriomorphia</taxon>
        <taxon>Mytilida</taxon>
        <taxon>Mytiloidea</taxon>
        <taxon>Mytilidae</taxon>
        <taxon>Mytilinae</taxon>
        <taxon>Mytilus</taxon>
    </lineage>
</organism>